<keyword evidence="4 9" id="KW-0418">Kinase</keyword>
<dbReference type="Gene3D" id="1.10.1070.11">
    <property type="entry name" value="Phosphatidylinositol 3-/4-kinase, catalytic domain"/>
    <property type="match status" value="1"/>
</dbReference>
<dbReference type="Gene3D" id="3.30.1010.10">
    <property type="entry name" value="Phosphatidylinositol 3-kinase Catalytic Subunit, Chain A, domain 4"/>
    <property type="match status" value="1"/>
</dbReference>
<dbReference type="GO" id="GO:0034271">
    <property type="term" value="C:phosphatidylinositol 3-kinase complex, class III, type I"/>
    <property type="evidence" value="ECO:0007669"/>
    <property type="project" value="TreeGrafter"/>
</dbReference>
<proteinExistence type="predicted"/>
<dbReference type="InterPro" id="IPR011011">
    <property type="entry name" value="Znf_FYVE_PHD"/>
</dbReference>
<protein>
    <submittedName>
        <fullName evidence="9">Phosphoinositide 3-kinase</fullName>
    </submittedName>
</protein>
<dbReference type="SUPFAM" id="SSF57903">
    <property type="entry name" value="FYVE/PHD zinc finger"/>
    <property type="match status" value="1"/>
</dbReference>
<dbReference type="InterPro" id="IPR015433">
    <property type="entry name" value="PI3/4_kinase"/>
</dbReference>
<feature type="domain" description="FYVE-type" evidence="6">
    <location>
        <begin position="36"/>
        <end position="117"/>
    </location>
</feature>
<dbReference type="InterPro" id="IPR017455">
    <property type="entry name" value="Znf_FYVE-rel"/>
</dbReference>
<name>A0A3G4ZR24_9VIRU</name>
<dbReference type="PANTHER" id="PTHR10048">
    <property type="entry name" value="PHOSPHATIDYLINOSITOL KINASE"/>
    <property type="match status" value="1"/>
</dbReference>
<dbReference type="GO" id="GO:0048015">
    <property type="term" value="P:phosphatidylinositol-mediated signaling"/>
    <property type="evidence" value="ECO:0007669"/>
    <property type="project" value="TreeGrafter"/>
</dbReference>
<evidence type="ECO:0000256" key="3">
    <source>
        <dbReference type="ARBA" id="ARBA00022771"/>
    </source>
</evidence>
<dbReference type="SUPFAM" id="SSF48371">
    <property type="entry name" value="ARM repeat"/>
    <property type="match status" value="1"/>
</dbReference>
<dbReference type="Pfam" id="PF00454">
    <property type="entry name" value="PI3_PI4_kinase"/>
    <property type="match status" value="1"/>
</dbReference>
<dbReference type="Pfam" id="PF01363">
    <property type="entry name" value="FYVE"/>
    <property type="match status" value="1"/>
</dbReference>
<dbReference type="InterPro" id="IPR001263">
    <property type="entry name" value="PI3K_accessory_dom"/>
</dbReference>
<dbReference type="GO" id="GO:0034272">
    <property type="term" value="C:phosphatidylinositol 3-kinase complex, class III, type II"/>
    <property type="evidence" value="ECO:0007669"/>
    <property type="project" value="TreeGrafter"/>
</dbReference>
<accession>A0A3G4ZR24</accession>
<evidence type="ECO:0000259" key="8">
    <source>
        <dbReference type="PROSITE" id="PS51545"/>
    </source>
</evidence>
<organism evidence="9">
    <name type="scientific">Barrevirus sp</name>
    <dbReference type="NCBI Taxonomy" id="2487763"/>
    <lineage>
        <taxon>Viruses</taxon>
        <taxon>Varidnaviria</taxon>
        <taxon>Bamfordvirae</taxon>
        <taxon>Nucleocytoviricota</taxon>
        <taxon>Megaviricetes</taxon>
        <taxon>Imitervirales</taxon>
        <taxon>Mimiviridae</taxon>
        <taxon>Klosneuvirinae</taxon>
    </lineage>
</organism>
<dbReference type="PROSITE" id="PS51545">
    <property type="entry name" value="PIK_HELICAL"/>
    <property type="match status" value="1"/>
</dbReference>
<dbReference type="InterPro" id="IPR013083">
    <property type="entry name" value="Znf_RING/FYVE/PHD"/>
</dbReference>
<dbReference type="EMBL" id="MK072032">
    <property type="protein sequence ID" value="AYV77325.1"/>
    <property type="molecule type" value="Genomic_DNA"/>
</dbReference>
<keyword evidence="3" id="KW-0863">Zinc-finger</keyword>
<gene>
    <name evidence="9" type="ORF">Barrevirus35_4</name>
</gene>
<evidence type="ECO:0000256" key="1">
    <source>
        <dbReference type="ARBA" id="ARBA00022679"/>
    </source>
</evidence>
<dbReference type="GO" id="GO:0016303">
    <property type="term" value="F:1-phosphatidylinositol-3-kinase activity"/>
    <property type="evidence" value="ECO:0007669"/>
    <property type="project" value="TreeGrafter"/>
</dbReference>
<keyword evidence="5" id="KW-0862">Zinc</keyword>
<dbReference type="Gene3D" id="1.25.40.70">
    <property type="entry name" value="Phosphatidylinositol 3-kinase, accessory domain (PIK)"/>
    <property type="match status" value="1"/>
</dbReference>
<dbReference type="Pfam" id="PF00613">
    <property type="entry name" value="PI3Ka"/>
    <property type="match status" value="1"/>
</dbReference>
<keyword evidence="1" id="KW-0808">Transferase</keyword>
<dbReference type="PANTHER" id="PTHR10048:SF7">
    <property type="entry name" value="PHOSPHATIDYLINOSITOL 3-KINASE CATALYTIC SUBUNIT TYPE 3"/>
    <property type="match status" value="1"/>
</dbReference>
<evidence type="ECO:0000256" key="5">
    <source>
        <dbReference type="ARBA" id="ARBA00022833"/>
    </source>
</evidence>
<evidence type="ECO:0000259" key="6">
    <source>
        <dbReference type="PROSITE" id="PS50178"/>
    </source>
</evidence>
<feature type="domain" description="PI3K/PI4K catalytic" evidence="7">
    <location>
        <begin position="400"/>
        <end position="661"/>
    </location>
</feature>
<dbReference type="InterPro" id="IPR036940">
    <property type="entry name" value="PI3/4_kinase_cat_sf"/>
</dbReference>
<dbReference type="GO" id="GO:0008270">
    <property type="term" value="F:zinc ion binding"/>
    <property type="evidence" value="ECO:0007669"/>
    <property type="project" value="UniProtKB-KW"/>
</dbReference>
<dbReference type="Gene3D" id="3.30.40.10">
    <property type="entry name" value="Zinc/RING finger domain, C3HC4 (zinc finger)"/>
    <property type="match status" value="1"/>
</dbReference>
<dbReference type="InterPro" id="IPR000403">
    <property type="entry name" value="PI3/4_kinase_cat_dom"/>
</dbReference>
<keyword evidence="2" id="KW-0479">Metal-binding</keyword>
<evidence type="ECO:0000256" key="2">
    <source>
        <dbReference type="ARBA" id="ARBA00022723"/>
    </source>
</evidence>
<dbReference type="SMART" id="SM00064">
    <property type="entry name" value="FYVE"/>
    <property type="match status" value="1"/>
</dbReference>
<dbReference type="InterPro" id="IPR016024">
    <property type="entry name" value="ARM-type_fold"/>
</dbReference>
<evidence type="ECO:0000259" key="7">
    <source>
        <dbReference type="PROSITE" id="PS50290"/>
    </source>
</evidence>
<sequence length="711" mass="81870">MDNLAYSVFLENKENEIKDEPLRYTLPKRVLNWVNDTSVSACYNCDSPFTLFFRRHHCRFCGKVFCGPCVKYNATIPDDLLSADSKEGTWNEYFSTFLSQGVAKSHKVCKDCYNIIGFIDSVKHIIELLIALNLDLKELKLFGTLSTSYHYASNYVFSIFRDIQDKLPDAEYTDLEKKLLKNNASYLVGHNSYLVHLIRSLNRRDPDYDQIVKLLYSKKKVTCFCLMCHRQCQITLNSFDAIDLLSLSFKDLGNNDILRSAAIDFIRCSDNEFKCYLPLLISYLSYDNGLLSDFIVKRCTVSFNLLNSLYWELQLYTKDKTHSSAYISLLNKLKELFKDKAYSPSFVKILEGYSFVKIVENIGTEITENGKTYMEIKDCFKLKGLLTNPLNNKNKIQEILIDKIKIKNSATKPMIIPCKTVENTIINVLYKREDVRKDQVIMNVIKISDLIIKKELGLDLDILTYDILPTDKNAGLIEIVGDCDTLYFIKEKLNSSITNYILEHNDDKTVKSVRDSFINSMAFYSVICYLCGVGDRHLDNIMVSTSGRLFQIDYSFLLGADPVTNDPGIRVTIDMIEAIGGLSSKNYQTFIELSTKIYNCLRRHIGIFMHLLNMLPKISDIKLSKEDINKFLIKRFIPGTSVFDASNHLIVQLERHDYLYSVKDFFHYHSQEKTVSSAMSRLTYAVSKLVQYAAPTPEEPMRNTLRMTKKL</sequence>
<dbReference type="InterPro" id="IPR042236">
    <property type="entry name" value="PI3K_accessory_sf"/>
</dbReference>
<dbReference type="InterPro" id="IPR000306">
    <property type="entry name" value="Znf_FYVE"/>
</dbReference>
<dbReference type="PROSITE" id="PS50178">
    <property type="entry name" value="ZF_FYVE"/>
    <property type="match status" value="1"/>
</dbReference>
<reference evidence="9" key="1">
    <citation type="submission" date="2018-10" db="EMBL/GenBank/DDBJ databases">
        <title>Hidden diversity of soil giant viruses.</title>
        <authorList>
            <person name="Schulz F."/>
            <person name="Alteio L."/>
            <person name="Goudeau D."/>
            <person name="Ryan E.M."/>
            <person name="Malmstrom R.R."/>
            <person name="Blanchard J."/>
            <person name="Woyke T."/>
        </authorList>
    </citation>
    <scope>NUCLEOTIDE SEQUENCE</scope>
    <source>
        <strain evidence="9">BAV1</strain>
    </source>
</reference>
<feature type="domain" description="PIK helical" evidence="8">
    <location>
        <begin position="146"/>
        <end position="336"/>
    </location>
</feature>
<evidence type="ECO:0000256" key="4">
    <source>
        <dbReference type="ARBA" id="ARBA00022777"/>
    </source>
</evidence>
<dbReference type="GO" id="GO:0006897">
    <property type="term" value="P:endocytosis"/>
    <property type="evidence" value="ECO:0007669"/>
    <property type="project" value="TreeGrafter"/>
</dbReference>
<evidence type="ECO:0000313" key="9">
    <source>
        <dbReference type="EMBL" id="AYV77325.1"/>
    </source>
</evidence>
<dbReference type="InterPro" id="IPR011009">
    <property type="entry name" value="Kinase-like_dom_sf"/>
</dbReference>
<dbReference type="PROSITE" id="PS50290">
    <property type="entry name" value="PI3_4_KINASE_3"/>
    <property type="match status" value="1"/>
</dbReference>
<dbReference type="SMART" id="SM00146">
    <property type="entry name" value="PI3Kc"/>
    <property type="match status" value="1"/>
</dbReference>
<dbReference type="SUPFAM" id="SSF56112">
    <property type="entry name" value="Protein kinase-like (PK-like)"/>
    <property type="match status" value="1"/>
</dbReference>